<evidence type="ECO:0000313" key="1">
    <source>
        <dbReference type="EMBL" id="MBU4682928.1"/>
    </source>
</evidence>
<reference evidence="2" key="1">
    <citation type="submission" date="2023-07" db="EMBL/GenBank/DDBJ databases">
        <title>Cedecea davisae an AmpC producer and its therapeutic implications.</title>
        <authorList>
            <person name="Notter J."/>
        </authorList>
    </citation>
    <scope>NUCLEOTIDE SEQUENCE [LARGE SCALE GENOMIC DNA]</scope>
    <source>
        <strain evidence="2">1</strain>
    </source>
</reference>
<organism evidence="1 2">
    <name type="scientific">Cedecea davisae</name>
    <dbReference type="NCBI Taxonomy" id="158484"/>
    <lineage>
        <taxon>Bacteria</taxon>
        <taxon>Pseudomonadati</taxon>
        <taxon>Pseudomonadota</taxon>
        <taxon>Gammaproteobacteria</taxon>
        <taxon>Enterobacterales</taxon>
        <taxon>Enterobacteriaceae</taxon>
        <taxon>Cedecea</taxon>
    </lineage>
</organism>
<name>A0ABS6DI83_9ENTR</name>
<keyword evidence="2" id="KW-1185">Reference proteome</keyword>
<evidence type="ECO:0000313" key="2">
    <source>
        <dbReference type="Proteomes" id="UP000686327"/>
    </source>
</evidence>
<dbReference type="Proteomes" id="UP000686327">
    <property type="component" value="Unassembled WGS sequence"/>
</dbReference>
<gene>
    <name evidence="1" type="ORF">KC222_13000</name>
</gene>
<dbReference type="RefSeq" id="WP_216376051.1">
    <property type="nucleotide sequence ID" value="NZ_JAGRYT010000028.1"/>
</dbReference>
<accession>A0ABS6DI83</accession>
<protein>
    <recommendedName>
        <fullName evidence="3">Shiga toxin A subunit</fullName>
    </recommendedName>
</protein>
<comment type="caution">
    <text evidence="1">The sequence shown here is derived from an EMBL/GenBank/DDBJ whole genome shotgun (WGS) entry which is preliminary data.</text>
</comment>
<dbReference type="EMBL" id="JAGRYU010000025">
    <property type="protein sequence ID" value="MBU4682928.1"/>
    <property type="molecule type" value="Genomic_DNA"/>
</dbReference>
<evidence type="ECO:0008006" key="3">
    <source>
        <dbReference type="Google" id="ProtNLM"/>
    </source>
</evidence>
<sequence length="86" mass="9711">MKAYSYIFLLLTGSYSVGGYASNDLSSCSSFIPDNHDYQITVKYDFVHGEKIKRFVGITDKNSTQLSKEQAAKVKPFVDCIKDKMK</sequence>
<proteinExistence type="predicted"/>